<gene>
    <name evidence="1" type="ORF">HAX54_014989</name>
</gene>
<proteinExistence type="predicted"/>
<protein>
    <submittedName>
        <fullName evidence="1">Uncharacterized protein</fullName>
    </submittedName>
</protein>
<name>A0ABS8TPX3_DATST</name>
<evidence type="ECO:0000313" key="2">
    <source>
        <dbReference type="Proteomes" id="UP000823775"/>
    </source>
</evidence>
<accession>A0ABS8TPX3</accession>
<organism evidence="1 2">
    <name type="scientific">Datura stramonium</name>
    <name type="common">Jimsonweed</name>
    <name type="synonym">Common thornapple</name>
    <dbReference type="NCBI Taxonomy" id="4076"/>
    <lineage>
        <taxon>Eukaryota</taxon>
        <taxon>Viridiplantae</taxon>
        <taxon>Streptophyta</taxon>
        <taxon>Embryophyta</taxon>
        <taxon>Tracheophyta</taxon>
        <taxon>Spermatophyta</taxon>
        <taxon>Magnoliopsida</taxon>
        <taxon>eudicotyledons</taxon>
        <taxon>Gunneridae</taxon>
        <taxon>Pentapetalae</taxon>
        <taxon>asterids</taxon>
        <taxon>lamiids</taxon>
        <taxon>Solanales</taxon>
        <taxon>Solanaceae</taxon>
        <taxon>Solanoideae</taxon>
        <taxon>Datureae</taxon>
        <taxon>Datura</taxon>
    </lineage>
</organism>
<dbReference type="Proteomes" id="UP000823775">
    <property type="component" value="Unassembled WGS sequence"/>
</dbReference>
<keyword evidence="2" id="KW-1185">Reference proteome</keyword>
<dbReference type="EMBL" id="JACEIK010001948">
    <property type="protein sequence ID" value="MCD7473258.1"/>
    <property type="molecule type" value="Genomic_DNA"/>
</dbReference>
<evidence type="ECO:0000313" key="1">
    <source>
        <dbReference type="EMBL" id="MCD7473258.1"/>
    </source>
</evidence>
<reference evidence="1 2" key="1">
    <citation type="journal article" date="2021" name="BMC Genomics">
        <title>Datura genome reveals duplications of psychoactive alkaloid biosynthetic genes and high mutation rate following tissue culture.</title>
        <authorList>
            <person name="Rajewski A."/>
            <person name="Carter-House D."/>
            <person name="Stajich J."/>
            <person name="Litt A."/>
        </authorList>
    </citation>
    <scope>NUCLEOTIDE SEQUENCE [LARGE SCALE GENOMIC DNA]</scope>
    <source>
        <strain evidence="1">AR-01</strain>
    </source>
</reference>
<sequence length="129" mass="14396">GGFCIVTIRRLNLQIVDWPGGFCIVTIRRLNLQIVDWPCVQSGCPSSLISETLAARYGSHFVYGDMERVCVQDRVMRVENLRRSSSSNLVLWLAPHANRPSAMTGILRQSQNFHRQKFHSPGALGGAPC</sequence>
<feature type="non-terminal residue" evidence="1">
    <location>
        <position position="1"/>
    </location>
</feature>
<comment type="caution">
    <text evidence="1">The sequence shown here is derived from an EMBL/GenBank/DDBJ whole genome shotgun (WGS) entry which is preliminary data.</text>
</comment>